<feature type="transmembrane region" description="Helical" evidence="7">
    <location>
        <begin position="625"/>
        <end position="646"/>
    </location>
</feature>
<dbReference type="InterPro" id="IPR012496">
    <property type="entry name" value="TMC_dom"/>
</dbReference>
<keyword evidence="5 7" id="KW-0472">Membrane</keyword>
<feature type="transmembrane region" description="Helical" evidence="7">
    <location>
        <begin position="687"/>
        <end position="708"/>
    </location>
</feature>
<evidence type="ECO:0000256" key="4">
    <source>
        <dbReference type="ARBA" id="ARBA00022989"/>
    </source>
</evidence>
<gene>
    <name evidence="9" type="ORF">AMK59_5838</name>
</gene>
<evidence type="ECO:0000313" key="9">
    <source>
        <dbReference type="EMBL" id="KRT81675.1"/>
    </source>
</evidence>
<organism evidence="9 10">
    <name type="scientific">Oryctes borbonicus</name>
    <dbReference type="NCBI Taxonomy" id="1629725"/>
    <lineage>
        <taxon>Eukaryota</taxon>
        <taxon>Metazoa</taxon>
        <taxon>Ecdysozoa</taxon>
        <taxon>Arthropoda</taxon>
        <taxon>Hexapoda</taxon>
        <taxon>Insecta</taxon>
        <taxon>Pterygota</taxon>
        <taxon>Neoptera</taxon>
        <taxon>Endopterygota</taxon>
        <taxon>Coleoptera</taxon>
        <taxon>Polyphaga</taxon>
        <taxon>Scarabaeiformia</taxon>
        <taxon>Scarabaeidae</taxon>
        <taxon>Dynastinae</taxon>
        <taxon>Oryctes</taxon>
    </lineage>
</organism>
<keyword evidence="4 7" id="KW-1133">Transmembrane helix</keyword>
<evidence type="ECO:0000259" key="8">
    <source>
        <dbReference type="Pfam" id="PF07810"/>
    </source>
</evidence>
<keyword evidence="3 7" id="KW-0812">Transmembrane</keyword>
<feature type="transmembrane region" description="Helical" evidence="7">
    <location>
        <begin position="390"/>
        <end position="415"/>
    </location>
</feature>
<feature type="transmembrane region" description="Helical" evidence="7">
    <location>
        <begin position="435"/>
        <end position="459"/>
    </location>
</feature>
<feature type="transmembrane region" description="Helical" evidence="7">
    <location>
        <begin position="188"/>
        <end position="219"/>
    </location>
</feature>
<reference evidence="9 10" key="1">
    <citation type="submission" date="2015-09" db="EMBL/GenBank/DDBJ databases">
        <title>Draft genome of the scarab beetle Oryctes borbonicus.</title>
        <authorList>
            <person name="Meyer J.M."/>
            <person name="Markov G.V."/>
            <person name="Baskaran P."/>
            <person name="Herrmann M."/>
            <person name="Sommer R.J."/>
            <person name="Roedelsperger C."/>
        </authorList>
    </citation>
    <scope>NUCLEOTIDE SEQUENCE [LARGE SCALE GENOMIC DNA]</scope>
    <source>
        <strain evidence="9">OB123</strain>
        <tissue evidence="9">Whole animal</tissue>
    </source>
</reference>
<comment type="similarity">
    <text evidence="2">Belongs to the TMC family.</text>
</comment>
<dbReference type="EMBL" id="LJIG01016080">
    <property type="protein sequence ID" value="KRT81675.1"/>
    <property type="molecule type" value="Genomic_DNA"/>
</dbReference>
<feature type="region of interest" description="Disordered" evidence="6">
    <location>
        <begin position="57"/>
        <end position="92"/>
    </location>
</feature>
<keyword evidence="10" id="KW-1185">Reference proteome</keyword>
<dbReference type="Pfam" id="PF07810">
    <property type="entry name" value="TMC"/>
    <property type="match status" value="1"/>
</dbReference>
<dbReference type="OrthoDB" id="1936208at2759"/>
<comment type="subcellular location">
    <subcellularLocation>
        <location evidence="1">Membrane</location>
        <topology evidence="1">Multi-pass membrane protein</topology>
    </subcellularLocation>
</comment>
<feature type="transmembrane region" description="Helical" evidence="7">
    <location>
        <begin position="466"/>
        <end position="488"/>
    </location>
</feature>
<name>A0A0T6B3F6_9SCAR</name>
<proteinExistence type="inferred from homology"/>
<evidence type="ECO:0000313" key="10">
    <source>
        <dbReference type="Proteomes" id="UP000051574"/>
    </source>
</evidence>
<accession>A0A0T6B3F6</accession>
<comment type="caution">
    <text evidence="9">The sequence shown here is derived from an EMBL/GenBank/DDBJ whole genome shotgun (WGS) entry which is preliminary data.</text>
</comment>
<dbReference type="PANTHER" id="PTHR23302:SF24">
    <property type="entry name" value="TMC DOMAIN-CONTAINING PROTEIN"/>
    <property type="match status" value="1"/>
</dbReference>
<evidence type="ECO:0000256" key="1">
    <source>
        <dbReference type="ARBA" id="ARBA00004141"/>
    </source>
</evidence>
<feature type="compositionally biased region" description="Low complexity" evidence="6">
    <location>
        <begin position="64"/>
        <end position="79"/>
    </location>
</feature>
<evidence type="ECO:0000256" key="3">
    <source>
        <dbReference type="ARBA" id="ARBA00022692"/>
    </source>
</evidence>
<protein>
    <recommendedName>
        <fullName evidence="8">TMC domain-containing protein</fullName>
    </recommendedName>
</protein>
<evidence type="ECO:0000256" key="5">
    <source>
        <dbReference type="ARBA" id="ARBA00023136"/>
    </source>
</evidence>
<evidence type="ECO:0000256" key="2">
    <source>
        <dbReference type="ARBA" id="ARBA00006510"/>
    </source>
</evidence>
<dbReference type="PANTHER" id="PTHR23302">
    <property type="entry name" value="TRANSMEMBRANE CHANNEL-RELATED"/>
    <property type="match status" value="1"/>
</dbReference>
<dbReference type="AlphaFoldDB" id="A0A0T6B3F6"/>
<feature type="transmembrane region" description="Helical" evidence="7">
    <location>
        <begin position="585"/>
        <end position="604"/>
    </location>
</feature>
<evidence type="ECO:0000256" key="7">
    <source>
        <dbReference type="SAM" id="Phobius"/>
    </source>
</evidence>
<dbReference type="Proteomes" id="UP000051574">
    <property type="component" value="Unassembled WGS sequence"/>
</dbReference>
<dbReference type="GO" id="GO:0005886">
    <property type="term" value="C:plasma membrane"/>
    <property type="evidence" value="ECO:0007669"/>
    <property type="project" value="InterPro"/>
</dbReference>
<dbReference type="GO" id="GO:0008381">
    <property type="term" value="F:mechanosensitive monoatomic ion channel activity"/>
    <property type="evidence" value="ECO:0007669"/>
    <property type="project" value="TreeGrafter"/>
</dbReference>
<sequence length="766" mass="88618">MSGGANRKKSNRGQGWEEAGFEFYQESYPSNDVELHDVLQKDPKHLATLLPSKQNRAYATIKMRQSGTSTRTYRRQTSSKSRRESTARRASTNAEVHVSMLPDLSKSIPNEQKAWEQIMQIKELPISMTEKKKMKSDIQNAPNFRLQGYEQFKWKRRKALRRFDQKINEILSKLELWKKDLKKIEGNFGTGVVAFFLFIKWLIFLNIFIFVLIFLFIILPMIIFNPSDPTDCFEDDNSTNCCAVDYFNQSISDNLVVLDFVQGTGWMEHTLFFHGFYSNDIFTYASHAFTNYYSLPLAYVSVIVVILLVSLVAIVRSAAKGFKHRIIEGEGQFYQYCNLIFAGWDFCIHNEKAAIMKKKVIYNEVKGCLEAEKLEEEKKNRTKEERTKLIALRIFINVIEIVILIACGAAIFFVFTFSSDKRNETDDEFLSLLYGFLPSITIVFLNVAVPLIFKFLVVYEHYSPNFVINILLIRCVFLRLASLIIFYASMYTIVSCEPEDGECSNKQCGTPMCWETFVGQHIYKLALTDFATHILLTFVVNFPRSLIDKKSKSRIANFIGEQMFDLPKHVLDIIYTQTLCWLGCFYAPMLPAMFVVIFIFMFYIKKFACLVNSKPSNVIHRASRSNSMFMIILLVSFVVAMLPVAYTIGEIRPSQSCGPFRNLNTIWSFVTKAFINTPQWIQHFLDFLISAFFAIPAFIILLLCLYYYTAVNSANRHMVRILKDQLVLEGHDKQFLLERLSLFIKQQQEAQKQMRRSEGDRNAASN</sequence>
<feature type="transmembrane region" description="Helical" evidence="7">
    <location>
        <begin position="297"/>
        <end position="315"/>
    </location>
</feature>
<evidence type="ECO:0000256" key="6">
    <source>
        <dbReference type="SAM" id="MobiDB-lite"/>
    </source>
</evidence>
<feature type="domain" description="TMC" evidence="8">
    <location>
        <begin position="513"/>
        <end position="623"/>
    </location>
</feature>
<dbReference type="InterPro" id="IPR038900">
    <property type="entry name" value="TMC"/>
</dbReference>